<comment type="catalytic activity">
    <reaction evidence="3">
        <text>isatin + NADPH + H(+) = 3-hydroxyindolin-2-one + NADP(+)</text>
        <dbReference type="Rhea" id="RHEA:68608"/>
        <dbReference type="ChEBI" id="CHEBI:15378"/>
        <dbReference type="ChEBI" id="CHEBI:27539"/>
        <dbReference type="ChEBI" id="CHEBI:28536"/>
        <dbReference type="ChEBI" id="CHEBI:57783"/>
        <dbReference type="ChEBI" id="CHEBI:58349"/>
    </reaction>
</comment>
<protein>
    <recommendedName>
        <fullName evidence="5">2-dehydropantolactone reductase</fullName>
        <ecNumber evidence="4">1.1.1.358</ecNumber>
    </recommendedName>
    <alternativeName>
        <fullName evidence="5">2-dehydropantolactone reductase</fullName>
    </alternativeName>
    <alternativeName>
        <fullName evidence="6">Ketopantoyl-lactone reductase</fullName>
    </alternativeName>
</protein>
<comment type="catalytic activity">
    <reaction evidence="2">
        <text>(R)-pantolactone + NADP(+) = 2-dehydropantolactone + NADPH + H(+)</text>
        <dbReference type="Rhea" id="RHEA:18981"/>
        <dbReference type="ChEBI" id="CHEBI:15378"/>
        <dbReference type="ChEBI" id="CHEBI:16719"/>
        <dbReference type="ChEBI" id="CHEBI:18395"/>
        <dbReference type="ChEBI" id="CHEBI:57783"/>
        <dbReference type="ChEBI" id="CHEBI:58349"/>
        <dbReference type="EC" id="1.1.1.358"/>
    </reaction>
</comment>
<dbReference type="Gene3D" id="3.20.20.100">
    <property type="entry name" value="NADP-dependent oxidoreductase domain"/>
    <property type="match status" value="1"/>
</dbReference>
<dbReference type="PIRSF" id="PIRSF000097">
    <property type="entry name" value="AKR"/>
    <property type="match status" value="1"/>
</dbReference>
<dbReference type="InterPro" id="IPR023210">
    <property type="entry name" value="NADP_OxRdtase_dom"/>
</dbReference>
<evidence type="ECO:0000256" key="6">
    <source>
        <dbReference type="ARBA" id="ARBA00081322"/>
    </source>
</evidence>
<evidence type="ECO:0000256" key="1">
    <source>
        <dbReference type="ARBA" id="ARBA00023002"/>
    </source>
</evidence>
<reference evidence="11" key="1">
    <citation type="submission" date="2012-01" db="EMBL/GenBank/DDBJ databases">
        <title>Characterization of a novel aldo-ketoreductase from Lodderomyces elongisporus.</title>
        <authorList>
            <person name="Ning C."/>
            <person name="Su E."/>
        </authorList>
    </citation>
    <scope>NUCLEOTIDE SEQUENCE</scope>
    <source>
        <strain evidence="11">NCX 48</strain>
    </source>
</reference>
<dbReference type="VEuPathDB" id="FungiDB:LELG_02416"/>
<dbReference type="PANTHER" id="PTHR43827:SF13">
    <property type="entry name" value="ALDO_KETO REDUCTASE FAMILY PROTEIN"/>
    <property type="match status" value="1"/>
</dbReference>
<accession>I1V8J9</accession>
<sequence length="322" mass="36766">MASNLTSAIQLTKESKYKLNNGLYIPVAGFGTYLIDNKKTSDLVYQALKDGYRHIDTAIVYKNQGEAAQGVAKFLKDYPDVKREDIWFTTKIGNNNQGYEETKKAVELISQEVKQYIDYVDLILIHSPKTSKEKRLGTYKALQEFVANPNNDTLNVHSIGVSNYGVDHLEELFNWDGLLVNPVINQLELHPWLPRLELRKYLYEHDILVEAYSPLTQGQKLKDPWLLDLAKKYNISPIELLLKWSYLQGFIVLVKTENPKRIKENLDILPEAVKENDGLEETVRLGKIDLDVDLLEALNKPDSKEVLTWGGVDPTLYKDGDA</sequence>
<evidence type="ECO:0000256" key="3">
    <source>
        <dbReference type="ARBA" id="ARBA00051098"/>
    </source>
</evidence>
<evidence type="ECO:0000256" key="2">
    <source>
        <dbReference type="ARBA" id="ARBA00050878"/>
    </source>
</evidence>
<feature type="domain" description="NADP-dependent oxidoreductase" evidence="10">
    <location>
        <begin position="35"/>
        <end position="269"/>
    </location>
</feature>
<evidence type="ECO:0000256" key="8">
    <source>
        <dbReference type="PIRSR" id="PIRSR000097-2"/>
    </source>
</evidence>
<dbReference type="PANTHER" id="PTHR43827">
    <property type="entry name" value="2,5-DIKETO-D-GLUCONIC ACID REDUCTASE"/>
    <property type="match status" value="1"/>
</dbReference>
<dbReference type="SUPFAM" id="SSF51430">
    <property type="entry name" value="NAD(P)-linked oxidoreductase"/>
    <property type="match status" value="1"/>
</dbReference>
<dbReference type="InterPro" id="IPR036812">
    <property type="entry name" value="NAD(P)_OxRdtase_dom_sf"/>
</dbReference>
<dbReference type="CDD" id="cd19071">
    <property type="entry name" value="AKR_AKR1-5-like"/>
    <property type="match status" value="1"/>
</dbReference>
<dbReference type="AlphaFoldDB" id="I1V8J9"/>
<dbReference type="Pfam" id="PF00248">
    <property type="entry name" value="Aldo_ket_red"/>
    <property type="match status" value="1"/>
</dbReference>
<dbReference type="InterPro" id="IPR020471">
    <property type="entry name" value="AKR"/>
</dbReference>
<organism evidence="11">
    <name type="scientific">Lodderomyces elongisporus</name>
    <dbReference type="NCBI Taxonomy" id="36914"/>
    <lineage>
        <taxon>Eukaryota</taxon>
        <taxon>Fungi</taxon>
        <taxon>Dikarya</taxon>
        <taxon>Ascomycota</taxon>
        <taxon>Saccharomycotina</taxon>
        <taxon>Pichiomycetes</taxon>
        <taxon>Debaryomycetaceae</taxon>
        <taxon>Candida/Lodderomyces clade</taxon>
        <taxon>Lodderomyces</taxon>
    </lineage>
</organism>
<evidence type="ECO:0000256" key="7">
    <source>
        <dbReference type="PIRSR" id="PIRSR000097-1"/>
    </source>
</evidence>
<keyword evidence="1" id="KW-0560">Oxidoreductase</keyword>
<evidence type="ECO:0000259" key="10">
    <source>
        <dbReference type="Pfam" id="PF00248"/>
    </source>
</evidence>
<evidence type="ECO:0000256" key="4">
    <source>
        <dbReference type="ARBA" id="ARBA00066965"/>
    </source>
</evidence>
<evidence type="ECO:0000256" key="9">
    <source>
        <dbReference type="PIRSR" id="PIRSR000097-3"/>
    </source>
</evidence>
<dbReference type="GO" id="GO:0047011">
    <property type="term" value="F:2-dehydropantolactone reductase (A-specific) activity"/>
    <property type="evidence" value="ECO:0007669"/>
    <property type="project" value="UniProtKB-ARBA"/>
</dbReference>
<dbReference type="EMBL" id="JQ365664">
    <property type="protein sequence ID" value="AFI38947.1"/>
    <property type="molecule type" value="Genomic_DNA"/>
</dbReference>
<feature type="binding site" evidence="8">
    <location>
        <position position="126"/>
    </location>
    <ligand>
        <name>substrate</name>
    </ligand>
</feature>
<proteinExistence type="predicted"/>
<dbReference type="PRINTS" id="PR00069">
    <property type="entry name" value="ALDKETRDTASE"/>
</dbReference>
<dbReference type="EC" id="1.1.1.358" evidence="4"/>
<name>I1V8J9_9ASCO</name>
<dbReference type="GO" id="GO:0042180">
    <property type="term" value="P:ketone metabolic process"/>
    <property type="evidence" value="ECO:0007669"/>
    <property type="project" value="UniProtKB-ARBA"/>
</dbReference>
<evidence type="ECO:0000256" key="5">
    <source>
        <dbReference type="ARBA" id="ARBA00079693"/>
    </source>
</evidence>
<evidence type="ECO:0000313" key="11">
    <source>
        <dbReference type="EMBL" id="AFI38947.1"/>
    </source>
</evidence>
<feature type="site" description="Lowers pKa of active site Tyr" evidence="9">
    <location>
        <position position="91"/>
    </location>
</feature>
<dbReference type="FunFam" id="3.20.20.100:FF:000002">
    <property type="entry name" value="2,5-diketo-D-gluconic acid reductase A"/>
    <property type="match status" value="1"/>
</dbReference>
<feature type="active site" description="Proton donor" evidence="7">
    <location>
        <position position="61"/>
    </location>
</feature>